<dbReference type="HOGENOM" id="CLU_040907_0_0_0"/>
<keyword evidence="1" id="KW-1133">Transmembrane helix</keyword>
<dbReference type="AlphaFoldDB" id="I4BY32"/>
<dbReference type="HAMAP" id="MF_02062">
    <property type="entry name" value="GltS"/>
    <property type="match status" value="1"/>
</dbReference>
<feature type="transmembrane region" description="Helical" evidence="1">
    <location>
        <begin position="161"/>
        <end position="184"/>
    </location>
</feature>
<dbReference type="Proteomes" id="UP000006061">
    <property type="component" value="Chromosome"/>
</dbReference>
<comment type="function">
    <text evidence="1">Catalyzes the sodium-dependent transport of glutamate.</text>
</comment>
<sequence length="395" mass="42443">MIVKLDMMQTAALAAIIFYFGGYVKSKVPILYKFCIPDPVVGGLIFAAANLVFRQSGMLTIEMDTTLQSPFMMIFFTSIGFTASIELIKRGGLQVVIFWLCAVVLCIIQCGIGVTLARILNQNPLLGLVTGSVTMTGGHGTGAAFAPLFEDLGLNGAMTAAMAAATFGLVAGSLIGGPIGRFLIERNHLQPHPEKYDLDFVNGNGDEKLSYDSLMKNFAFLLAAIGLGAVLANFFKRHGITLPAYVSSMIIAAIILNLGQFTQKWTINQKAVETIGAIGLNMFLSLALINLRLWELLDLAAPMLAILVSQTFIMAVYAMFVAYNLCGRDYDSAVITAGFCGFGLGATPNAMANMRSVVERFGEAPRAFFVVPIVGAFLIDFANAIVITTFINYIS</sequence>
<dbReference type="GO" id="GO:0005886">
    <property type="term" value="C:plasma membrane"/>
    <property type="evidence" value="ECO:0007669"/>
    <property type="project" value="UniProtKB-SubCell"/>
</dbReference>
<gene>
    <name evidence="3" type="ordered locus">Anamo_1593</name>
</gene>
<dbReference type="PATRIC" id="fig|891968.3.peg.1582"/>
<evidence type="ECO:0000256" key="1">
    <source>
        <dbReference type="HAMAP-Rule" id="MF_02062"/>
    </source>
</evidence>
<evidence type="ECO:0000313" key="3">
    <source>
        <dbReference type="EMBL" id="AFM22189.1"/>
    </source>
</evidence>
<feature type="transmembrane region" description="Helical" evidence="1">
    <location>
        <begin position="36"/>
        <end position="53"/>
    </location>
</feature>
<dbReference type="InterPro" id="IPR004445">
    <property type="entry name" value="GltS"/>
</dbReference>
<feature type="transmembrane region" description="Helical" evidence="1">
    <location>
        <begin position="330"/>
        <end position="347"/>
    </location>
</feature>
<organism evidence="3 4">
    <name type="scientific">Acetomicrobium mobile (strain ATCC BAA-54 / DSM 13181 / JCM 12221 / NGA)</name>
    <name type="common">Anaerobaculum mobile</name>
    <dbReference type="NCBI Taxonomy" id="891968"/>
    <lineage>
        <taxon>Bacteria</taxon>
        <taxon>Thermotogati</taxon>
        <taxon>Synergistota</taxon>
        <taxon>Synergistia</taxon>
        <taxon>Synergistales</taxon>
        <taxon>Acetomicrobiaceae</taxon>
        <taxon>Acetomicrobium</taxon>
    </lineage>
</organism>
<dbReference type="GO" id="GO:0015501">
    <property type="term" value="F:glutamate:sodium symporter activity"/>
    <property type="evidence" value="ECO:0007669"/>
    <property type="project" value="UniProtKB-UniRule"/>
</dbReference>
<accession>I4BY32</accession>
<keyword evidence="1" id="KW-0739">Sodium transport</keyword>
<evidence type="ECO:0000256" key="2">
    <source>
        <dbReference type="NCBIfam" id="TIGR00210"/>
    </source>
</evidence>
<feature type="transmembrane region" description="Helical" evidence="1">
    <location>
        <begin position="124"/>
        <end position="149"/>
    </location>
</feature>
<dbReference type="eggNOG" id="COG0786">
    <property type="taxonomic scope" value="Bacteria"/>
</dbReference>
<proteinExistence type="inferred from homology"/>
<feature type="transmembrane region" description="Helical" evidence="1">
    <location>
        <begin position="367"/>
        <end position="394"/>
    </location>
</feature>
<keyword evidence="1" id="KW-0915">Sodium</keyword>
<dbReference type="STRING" id="891968.Anamo_1593"/>
<reference evidence="4" key="1">
    <citation type="journal article" date="2013" name="Stand. Genomic Sci.">
        <title>Complete genome sequence of the moderate thermophile Anaerobaculum mobile type strain (NGA(T)).</title>
        <authorList>
            <person name="Mavromatis K."/>
            <person name="Stackebrandt E."/>
            <person name="Held B."/>
            <person name="Lapidus A."/>
            <person name="Nolan M."/>
            <person name="Lucas S."/>
            <person name="Hammon N."/>
            <person name="Deshpande S."/>
            <person name="Cheng J.F."/>
            <person name="Tapia R."/>
            <person name="Goodwin L.A."/>
            <person name="Pitluck S."/>
            <person name="Liolios K."/>
            <person name="Pagani I."/>
            <person name="Ivanova N."/>
            <person name="Mikhailova N."/>
            <person name="Huntemann M."/>
            <person name="Pati A."/>
            <person name="Chen A."/>
            <person name="Palaniappan K."/>
            <person name="Land M."/>
            <person name="Rohde M."/>
            <person name="Spring S."/>
            <person name="Goker M."/>
            <person name="Woyke T."/>
            <person name="Detter J.C."/>
            <person name="Bristow J."/>
            <person name="Eisen J.A."/>
            <person name="Markowitz V."/>
            <person name="Hugenholtz P."/>
            <person name="Klenk H.P."/>
            <person name="Kyrpides N.C."/>
        </authorList>
    </citation>
    <scope>NUCLEOTIDE SEQUENCE</scope>
    <source>
        <strain evidence="4">ATCC BAA-54 / DSM 13181 / NGA</strain>
    </source>
</reference>
<feature type="transmembrane region" description="Helical" evidence="1">
    <location>
        <begin position="299"/>
        <end position="323"/>
    </location>
</feature>
<keyword evidence="1" id="KW-0769">Symport</keyword>
<feature type="transmembrane region" description="Helical" evidence="1">
    <location>
        <begin position="65"/>
        <end position="85"/>
    </location>
</feature>
<protein>
    <recommendedName>
        <fullName evidence="1 2">Sodium/glutamate symporter</fullName>
    </recommendedName>
</protein>
<keyword evidence="1" id="KW-0406">Ion transport</keyword>
<dbReference type="NCBIfam" id="TIGR00210">
    <property type="entry name" value="gltS"/>
    <property type="match status" value="1"/>
</dbReference>
<dbReference type="GO" id="GO:0015813">
    <property type="term" value="P:L-glutamate transmembrane transport"/>
    <property type="evidence" value="ECO:0007669"/>
    <property type="project" value="UniProtKB-UniRule"/>
</dbReference>
<dbReference type="PANTHER" id="PTHR36178:SF1">
    <property type="entry name" value="SODIUM_GLUTAMATE SYMPORTER"/>
    <property type="match status" value="1"/>
</dbReference>
<keyword evidence="1" id="KW-0997">Cell inner membrane</keyword>
<keyword evidence="1" id="KW-0813">Transport</keyword>
<dbReference type="EMBL" id="CP003198">
    <property type="protein sequence ID" value="AFM22189.1"/>
    <property type="molecule type" value="Genomic_DNA"/>
</dbReference>
<keyword evidence="1" id="KW-0812">Transmembrane</keyword>
<dbReference type="KEGG" id="amo:Anamo_1593"/>
<feature type="transmembrane region" description="Helical" evidence="1">
    <location>
        <begin position="242"/>
        <end position="259"/>
    </location>
</feature>
<keyword evidence="1" id="KW-1003">Cell membrane</keyword>
<dbReference type="Pfam" id="PF03616">
    <property type="entry name" value="Glt_symporter"/>
    <property type="match status" value="1"/>
</dbReference>
<keyword evidence="1" id="KW-0472">Membrane</keyword>
<evidence type="ECO:0000313" key="4">
    <source>
        <dbReference type="Proteomes" id="UP000006061"/>
    </source>
</evidence>
<comment type="subcellular location">
    <subcellularLocation>
        <location evidence="1">Cell inner membrane</location>
        <topology evidence="1">Multi-pass membrane protein</topology>
    </subcellularLocation>
</comment>
<keyword evidence="4" id="KW-1185">Reference proteome</keyword>
<comment type="similarity">
    <text evidence="1">Belongs to the glutamate:Na(+) symporter (ESS) (TC 2.A.27) family.</text>
</comment>
<feature type="transmembrane region" description="Helical" evidence="1">
    <location>
        <begin position="97"/>
        <end position="117"/>
    </location>
</feature>
<keyword evidence="1" id="KW-0029">Amino-acid transport</keyword>
<feature type="transmembrane region" description="Helical" evidence="1">
    <location>
        <begin position="271"/>
        <end position="293"/>
    </location>
</feature>
<feature type="transmembrane region" description="Helical" evidence="1">
    <location>
        <begin position="218"/>
        <end position="236"/>
    </location>
</feature>
<dbReference type="PANTHER" id="PTHR36178">
    <property type="entry name" value="SLR0625 PROTEIN"/>
    <property type="match status" value="1"/>
</dbReference>
<name>I4BY32_ACEMN</name>